<dbReference type="SUPFAM" id="SSF52172">
    <property type="entry name" value="CheY-like"/>
    <property type="match status" value="1"/>
</dbReference>
<sequence length="209" mass="22822">MAAQVMLVDDHQLIRAGIHAIIETTADFEVCAEADDGTDALAQLTTLTPDLILLDVRMQPMDGITFMEHLAEQKSTIPVVVLTTFDDQEPIQRALALGAKGYLLKDATRETIISTLKSALNGQVSIEDSIAQKAFQPQPVAPQVTPLNYEKKAILTAVANGEHSNRIATNLGVSERTVKSRLTEIYNDFGVFTRAEAVAYALKHHLIDI</sequence>
<dbReference type="InterPro" id="IPR039420">
    <property type="entry name" value="WalR-like"/>
</dbReference>
<dbReference type="GO" id="GO:0003677">
    <property type="term" value="F:DNA binding"/>
    <property type="evidence" value="ECO:0007669"/>
    <property type="project" value="UniProtKB-KW"/>
</dbReference>
<dbReference type="Pfam" id="PF00072">
    <property type="entry name" value="Response_reg"/>
    <property type="match status" value="1"/>
</dbReference>
<evidence type="ECO:0000313" key="8">
    <source>
        <dbReference type="Proteomes" id="UP000050920"/>
    </source>
</evidence>
<keyword evidence="2" id="KW-0805">Transcription regulation</keyword>
<dbReference type="EMBL" id="AYGX02000169">
    <property type="protein sequence ID" value="KRO23237.1"/>
    <property type="molecule type" value="Genomic_DNA"/>
</dbReference>
<dbReference type="SMART" id="SM00421">
    <property type="entry name" value="HTH_LUXR"/>
    <property type="match status" value="1"/>
</dbReference>
<dbReference type="Pfam" id="PF00196">
    <property type="entry name" value="GerE"/>
    <property type="match status" value="1"/>
</dbReference>
<accession>A0A0R2NBL2</accession>
<dbReference type="InterPro" id="IPR058245">
    <property type="entry name" value="NreC/VraR/RcsB-like_REC"/>
</dbReference>
<dbReference type="SMART" id="SM00448">
    <property type="entry name" value="REC"/>
    <property type="match status" value="1"/>
</dbReference>
<evidence type="ECO:0000259" key="6">
    <source>
        <dbReference type="PROSITE" id="PS50110"/>
    </source>
</evidence>
<name>A0A0R2NBL2_9LACO</name>
<dbReference type="GO" id="GO:0006355">
    <property type="term" value="P:regulation of DNA-templated transcription"/>
    <property type="evidence" value="ECO:0007669"/>
    <property type="project" value="InterPro"/>
</dbReference>
<protein>
    <submittedName>
        <fullName evidence="7">Chemotaxis protein CheY</fullName>
    </submittedName>
</protein>
<dbReference type="PROSITE" id="PS50110">
    <property type="entry name" value="RESPONSE_REGULATORY"/>
    <property type="match status" value="1"/>
</dbReference>
<dbReference type="InterPro" id="IPR000792">
    <property type="entry name" value="Tscrpt_reg_LuxR_C"/>
</dbReference>
<keyword evidence="8" id="KW-1185">Reference proteome</keyword>
<evidence type="ECO:0000256" key="2">
    <source>
        <dbReference type="ARBA" id="ARBA00023015"/>
    </source>
</evidence>
<organism evidence="7 8">
    <name type="scientific">Lactiplantibacillus fabifermentans DSM 21115</name>
    <dbReference type="NCBI Taxonomy" id="1413187"/>
    <lineage>
        <taxon>Bacteria</taxon>
        <taxon>Bacillati</taxon>
        <taxon>Bacillota</taxon>
        <taxon>Bacilli</taxon>
        <taxon>Lactobacillales</taxon>
        <taxon>Lactobacillaceae</taxon>
        <taxon>Lactiplantibacillus</taxon>
    </lineage>
</organism>
<feature type="modified residue" description="4-aspartylphosphate" evidence="5">
    <location>
        <position position="55"/>
    </location>
</feature>
<dbReference type="CDD" id="cd17535">
    <property type="entry name" value="REC_NarL-like"/>
    <property type="match status" value="1"/>
</dbReference>
<reference evidence="7 8" key="1">
    <citation type="journal article" date="2015" name="Genome Announc.">
        <title>Expanding the biotechnology potential of lactobacilli through comparative genomics of 213 strains and associated genera.</title>
        <authorList>
            <person name="Sun Z."/>
            <person name="Harris H.M."/>
            <person name="McCann A."/>
            <person name="Guo C."/>
            <person name="Argimon S."/>
            <person name="Zhang W."/>
            <person name="Yang X."/>
            <person name="Jeffery I.B."/>
            <person name="Cooney J.C."/>
            <person name="Kagawa T.F."/>
            <person name="Liu W."/>
            <person name="Song Y."/>
            <person name="Salvetti E."/>
            <person name="Wrobel A."/>
            <person name="Rasinkangas P."/>
            <person name="Parkhill J."/>
            <person name="Rea M.C."/>
            <person name="O'Sullivan O."/>
            <person name="Ritari J."/>
            <person name="Douillard F.P."/>
            <person name="Paul Ross R."/>
            <person name="Yang R."/>
            <person name="Briner A.E."/>
            <person name="Felis G.E."/>
            <person name="de Vos W.M."/>
            <person name="Barrangou R."/>
            <person name="Klaenhammer T.R."/>
            <person name="Caufield P.W."/>
            <person name="Cui Y."/>
            <person name="Zhang H."/>
            <person name="O'Toole P.W."/>
        </authorList>
    </citation>
    <scope>NUCLEOTIDE SEQUENCE [LARGE SCALE GENOMIC DNA]</scope>
    <source>
        <strain evidence="7 8">DSM 21115</strain>
    </source>
</reference>
<comment type="caution">
    <text evidence="7">The sequence shown here is derived from an EMBL/GenBank/DDBJ whole genome shotgun (WGS) entry which is preliminary data.</text>
</comment>
<dbReference type="SUPFAM" id="SSF46894">
    <property type="entry name" value="C-terminal effector domain of the bipartite response regulators"/>
    <property type="match status" value="1"/>
</dbReference>
<proteinExistence type="predicted"/>
<gene>
    <name evidence="7" type="ORF">DY78_GL001836</name>
</gene>
<dbReference type="PANTHER" id="PTHR43214:SF37">
    <property type="entry name" value="TRANSCRIPTIONAL REGULATORY PROTEIN YDFI"/>
    <property type="match status" value="1"/>
</dbReference>
<dbReference type="PANTHER" id="PTHR43214">
    <property type="entry name" value="TWO-COMPONENT RESPONSE REGULATOR"/>
    <property type="match status" value="1"/>
</dbReference>
<keyword evidence="1 5" id="KW-0597">Phosphoprotein</keyword>
<dbReference type="InterPro" id="IPR016032">
    <property type="entry name" value="Sig_transdc_resp-reg_C-effctor"/>
</dbReference>
<keyword evidence="3" id="KW-0238">DNA-binding</keyword>
<dbReference type="InterPro" id="IPR001789">
    <property type="entry name" value="Sig_transdc_resp-reg_receiver"/>
</dbReference>
<evidence type="ECO:0000256" key="5">
    <source>
        <dbReference type="PROSITE-ProRule" id="PRU00169"/>
    </source>
</evidence>
<evidence type="ECO:0000256" key="4">
    <source>
        <dbReference type="ARBA" id="ARBA00023163"/>
    </source>
</evidence>
<keyword evidence="4" id="KW-0804">Transcription</keyword>
<evidence type="ECO:0000256" key="1">
    <source>
        <dbReference type="ARBA" id="ARBA00022553"/>
    </source>
</evidence>
<dbReference type="Proteomes" id="UP000050920">
    <property type="component" value="Unassembled WGS sequence"/>
</dbReference>
<dbReference type="GO" id="GO:0000160">
    <property type="term" value="P:phosphorelay signal transduction system"/>
    <property type="evidence" value="ECO:0007669"/>
    <property type="project" value="InterPro"/>
</dbReference>
<dbReference type="RefSeq" id="WP_024623897.1">
    <property type="nucleotide sequence ID" value="NZ_AYGX02000169.1"/>
</dbReference>
<evidence type="ECO:0000313" key="7">
    <source>
        <dbReference type="EMBL" id="KRO23237.1"/>
    </source>
</evidence>
<dbReference type="Gene3D" id="3.40.50.2300">
    <property type="match status" value="1"/>
</dbReference>
<feature type="domain" description="Response regulatory" evidence="6">
    <location>
        <begin position="4"/>
        <end position="120"/>
    </location>
</feature>
<dbReference type="CDD" id="cd06170">
    <property type="entry name" value="LuxR_C_like"/>
    <property type="match status" value="1"/>
</dbReference>
<dbReference type="AlphaFoldDB" id="A0A0R2NBL2"/>
<evidence type="ECO:0000256" key="3">
    <source>
        <dbReference type="ARBA" id="ARBA00023125"/>
    </source>
</evidence>
<dbReference type="InterPro" id="IPR011006">
    <property type="entry name" value="CheY-like_superfamily"/>
</dbReference>